<evidence type="ECO:0000256" key="1">
    <source>
        <dbReference type="ARBA" id="ARBA00004328"/>
    </source>
</evidence>
<evidence type="ECO:0000256" key="3">
    <source>
        <dbReference type="ARBA" id="ARBA00022732"/>
    </source>
</evidence>
<dbReference type="Gene3D" id="2.10.10.80">
    <property type="match status" value="1"/>
</dbReference>
<keyword evidence="7" id="KW-1160">Virus entry into host cell</keyword>
<gene>
    <name evidence="10" type="ORF">EFA2_00006</name>
</gene>
<feature type="domain" description="Tail spike TSP1/Gp66 N-terminal" evidence="9">
    <location>
        <begin position="256"/>
        <end position="299"/>
    </location>
</feature>
<dbReference type="GO" id="GO:0098671">
    <property type="term" value="P:adhesion receptor-mediated virion attachment to host cell"/>
    <property type="evidence" value="ECO:0007669"/>
    <property type="project" value="UniProtKB-KW"/>
</dbReference>
<organism evidence="10 11">
    <name type="scientific">Enterococcus phage EFA-2</name>
    <dbReference type="NCBI Taxonomy" id="2736189"/>
    <lineage>
        <taxon>Viruses</taxon>
        <taxon>Duplodnaviria</taxon>
        <taxon>Heunggongvirae</taxon>
        <taxon>Uroviricota</taxon>
        <taxon>Caudoviricetes</taxon>
        <taxon>Autographivirales</taxon>
        <taxon>Autotranscriptaviridae</taxon>
        <taxon>Studiervirinae</taxon>
        <taxon>Teseptimavirus</taxon>
        <taxon>Teseptimavirus EFA2</taxon>
    </lineage>
</organism>
<protein>
    <submittedName>
        <fullName evidence="10">Tail fiber protein</fullName>
    </submittedName>
</protein>
<dbReference type="Pfam" id="PF03906">
    <property type="entry name" value="Phage_T7_tail"/>
    <property type="match status" value="1"/>
</dbReference>
<comment type="subcellular location">
    <subcellularLocation>
        <location evidence="1">Virion</location>
    </subcellularLocation>
</comment>
<keyword evidence="6" id="KW-1233">Viral attachment to host adhesion receptor</keyword>
<dbReference type="Proteomes" id="UP000505181">
    <property type="component" value="Segment"/>
</dbReference>
<evidence type="ECO:0000256" key="5">
    <source>
        <dbReference type="ARBA" id="ARBA00022844"/>
    </source>
</evidence>
<dbReference type="GO" id="GO:0098015">
    <property type="term" value="C:virus tail"/>
    <property type="evidence" value="ECO:0007669"/>
    <property type="project" value="UniProtKB-KW"/>
</dbReference>
<dbReference type="GO" id="GO:0046718">
    <property type="term" value="P:symbiont entry into host cell"/>
    <property type="evidence" value="ECO:0007669"/>
    <property type="project" value="UniProtKB-KW"/>
</dbReference>
<dbReference type="InterPro" id="IPR005604">
    <property type="entry name" value="Phage_T7_tail_fibre-like_N"/>
</dbReference>
<name>A0A6M5CD19_9CAUD</name>
<evidence type="ECO:0000256" key="7">
    <source>
        <dbReference type="ARBA" id="ARBA00023296"/>
    </source>
</evidence>
<evidence type="ECO:0000256" key="6">
    <source>
        <dbReference type="ARBA" id="ARBA00023165"/>
    </source>
</evidence>
<keyword evidence="3" id="KW-1227">Viral tail protein</keyword>
<keyword evidence="2" id="KW-0945">Host-virus interaction</keyword>
<evidence type="ECO:0000313" key="10">
    <source>
        <dbReference type="EMBL" id="QJT70318.1"/>
    </source>
</evidence>
<reference evidence="10 11" key="1">
    <citation type="submission" date="2020-04" db="EMBL/GenBank/DDBJ databases">
        <authorList>
            <person name="Mansoor F."/>
            <person name="Rizwan M."/>
            <person name="Mahar R.B."/>
            <person name="Goel R."/>
            <person name="Alvi I.A."/>
        </authorList>
    </citation>
    <scope>NUCLEOTIDE SEQUENCE [LARGE SCALE GENOMIC DNA]</scope>
</reference>
<evidence type="ECO:0000259" key="8">
    <source>
        <dbReference type="Pfam" id="PF03906"/>
    </source>
</evidence>
<accession>A0A6M5CD19</accession>
<evidence type="ECO:0000259" key="9">
    <source>
        <dbReference type="Pfam" id="PF18668"/>
    </source>
</evidence>
<dbReference type="EMBL" id="MT350293">
    <property type="protein sequence ID" value="QJT70318.1"/>
    <property type="molecule type" value="Genomic_DNA"/>
</dbReference>
<keyword evidence="5" id="KW-0946">Virion</keyword>
<evidence type="ECO:0000256" key="2">
    <source>
        <dbReference type="ARBA" id="ARBA00022581"/>
    </source>
</evidence>
<sequence>MANVFKTVLTYQLDGSNRDFNIPFEYLARKFVVVTLIGVDRKVLTINTDYRFATRTTISLTKAWGPSDGYTTIELRRVTSTTDRLVDFTDGSILRAYDLNVAQIQTMHVAEEARDLTADTIGVNNDGHLDARSRRIVNLANAIDDRDAVPLGQLKTMDNNSWQARNDALRFRNEAEIFRNQAEGFKNESSTNATDTKKWRDDAKGLRDEAEKLKNTAGQYADSAGISAGNAKDSEDEARRIVSSIREAGLIGYITRSSFEKGFNVTLWNEVLLWEEDGYYYRWDGALPKTVPAGSTPDSNWTNVGKLNGLDEHSPENFGAIPNDPNFDCLPAINLAIATGTLNLNGDSTYHVTDEVVIPSYLRGNLNGATIKAIGPTWPALKAVVRVSKFPIGTPTVDVANTENQVRGLRLIGSLNIDCADIASYGFYARLMCAESEMGSIYAYNANRYGIVMFACWYFQMGTLHANNCARGMALGYSTEGEQGDTYVNATHFPHISAWGTDKSTGLGYDPITDDASKYTIGAGIILGRGLSTSVGVLCSENTSGAGVVTMDPAAWDIGVMYCEGNSKDFTQVGEPKVSLLSSKANSESHTLTISTLHLSAGCGILTRSKQERVLVRSLYRFDNSKTFHSYCTEDTVEVGSSNYYVLNGHNFNAPAALIKVPLNVDFVRSGLTLSEWTSTVIGHFAGSTDEQQLYIKLPASPDGLVLQIDSEDGIEHIQVIGTDFKASLTKKRLPSKLYEIRIGEVSTVPVANCSILVRSKKGDWYYW</sequence>
<dbReference type="InterPro" id="IPR040775">
    <property type="entry name" value="Tail_spike_N"/>
</dbReference>
<keyword evidence="4" id="KW-1161">Viral attachment to host cell</keyword>
<keyword evidence="11" id="KW-1185">Reference proteome</keyword>
<proteinExistence type="predicted"/>
<evidence type="ECO:0000313" key="11">
    <source>
        <dbReference type="Proteomes" id="UP000505181"/>
    </source>
</evidence>
<dbReference type="Pfam" id="PF18668">
    <property type="entry name" value="Tail_spike_N"/>
    <property type="match status" value="1"/>
</dbReference>
<evidence type="ECO:0000256" key="4">
    <source>
        <dbReference type="ARBA" id="ARBA00022804"/>
    </source>
</evidence>
<feature type="domain" description="Bacteriophage T7 tail fibre protein-like N-terminal" evidence="8">
    <location>
        <begin position="1"/>
        <end position="131"/>
    </location>
</feature>